<protein>
    <submittedName>
        <fullName evidence="1">Uncharacterized protein</fullName>
    </submittedName>
</protein>
<dbReference type="EMBL" id="LXQA010090717">
    <property type="protein sequence ID" value="MCI14047.1"/>
    <property type="molecule type" value="Genomic_DNA"/>
</dbReference>
<proteinExistence type="predicted"/>
<reference evidence="1 2" key="1">
    <citation type="journal article" date="2018" name="Front. Plant Sci.">
        <title>Red Clover (Trifolium pratense) and Zigzag Clover (T. medium) - A Picture of Genomic Similarities and Differences.</title>
        <authorList>
            <person name="Dluhosova J."/>
            <person name="Istvanek J."/>
            <person name="Nedelnik J."/>
            <person name="Repkova J."/>
        </authorList>
    </citation>
    <scope>NUCLEOTIDE SEQUENCE [LARGE SCALE GENOMIC DNA]</scope>
    <source>
        <strain evidence="2">cv. 10/8</strain>
        <tissue evidence="1">Leaf</tissue>
    </source>
</reference>
<keyword evidence="2" id="KW-1185">Reference proteome</keyword>
<sequence>MECFHRTKGYALIIKNLEPPYQPQKQKYPWRYQIHLLQMKFLLNLHQMKLEQVKTHLLNPMPMLVL</sequence>
<evidence type="ECO:0000313" key="2">
    <source>
        <dbReference type="Proteomes" id="UP000265520"/>
    </source>
</evidence>
<accession>A0A392PQX5</accession>
<comment type="caution">
    <text evidence="1">The sequence shown here is derived from an EMBL/GenBank/DDBJ whole genome shotgun (WGS) entry which is preliminary data.</text>
</comment>
<evidence type="ECO:0000313" key="1">
    <source>
        <dbReference type="EMBL" id="MCI14047.1"/>
    </source>
</evidence>
<name>A0A392PQX5_9FABA</name>
<dbReference type="AlphaFoldDB" id="A0A392PQX5"/>
<dbReference type="Proteomes" id="UP000265520">
    <property type="component" value="Unassembled WGS sequence"/>
</dbReference>
<organism evidence="1 2">
    <name type="scientific">Trifolium medium</name>
    <dbReference type="NCBI Taxonomy" id="97028"/>
    <lineage>
        <taxon>Eukaryota</taxon>
        <taxon>Viridiplantae</taxon>
        <taxon>Streptophyta</taxon>
        <taxon>Embryophyta</taxon>
        <taxon>Tracheophyta</taxon>
        <taxon>Spermatophyta</taxon>
        <taxon>Magnoliopsida</taxon>
        <taxon>eudicotyledons</taxon>
        <taxon>Gunneridae</taxon>
        <taxon>Pentapetalae</taxon>
        <taxon>rosids</taxon>
        <taxon>fabids</taxon>
        <taxon>Fabales</taxon>
        <taxon>Fabaceae</taxon>
        <taxon>Papilionoideae</taxon>
        <taxon>50 kb inversion clade</taxon>
        <taxon>NPAAA clade</taxon>
        <taxon>Hologalegina</taxon>
        <taxon>IRL clade</taxon>
        <taxon>Trifolieae</taxon>
        <taxon>Trifolium</taxon>
    </lineage>
</organism>